<organism evidence="2 3">
    <name type="scientific">Caenorhabditis japonica</name>
    <dbReference type="NCBI Taxonomy" id="281687"/>
    <lineage>
        <taxon>Eukaryota</taxon>
        <taxon>Metazoa</taxon>
        <taxon>Ecdysozoa</taxon>
        <taxon>Nematoda</taxon>
        <taxon>Chromadorea</taxon>
        <taxon>Rhabditida</taxon>
        <taxon>Rhabditina</taxon>
        <taxon>Rhabditomorpha</taxon>
        <taxon>Rhabditoidea</taxon>
        <taxon>Rhabditidae</taxon>
        <taxon>Peloderinae</taxon>
        <taxon>Caenorhabditis</taxon>
    </lineage>
</organism>
<evidence type="ECO:0008006" key="4">
    <source>
        <dbReference type="Google" id="ProtNLM"/>
    </source>
</evidence>
<proteinExistence type="predicted"/>
<evidence type="ECO:0000313" key="3">
    <source>
        <dbReference type="Proteomes" id="UP000005237"/>
    </source>
</evidence>
<keyword evidence="3" id="KW-1185">Reference proteome</keyword>
<dbReference type="EnsemblMetazoa" id="CJA13449.1">
    <property type="protein sequence ID" value="CJA13449.1"/>
    <property type="gene ID" value="WBGene00132653"/>
</dbReference>
<dbReference type="PANTHER" id="PTHR31128">
    <property type="entry name" value="PROTEIN CBR-CLEC-135-RELATED"/>
    <property type="match status" value="1"/>
</dbReference>
<dbReference type="InterPro" id="IPR036860">
    <property type="entry name" value="SH2_dom_sf"/>
</dbReference>
<feature type="region of interest" description="Disordered" evidence="1">
    <location>
        <begin position="72"/>
        <end position="194"/>
    </location>
</feature>
<feature type="compositionally biased region" description="Polar residues" evidence="1">
    <location>
        <begin position="143"/>
        <end position="153"/>
    </location>
</feature>
<dbReference type="SUPFAM" id="SSF55550">
    <property type="entry name" value="SH2 domain"/>
    <property type="match status" value="1"/>
</dbReference>
<protein>
    <recommendedName>
        <fullName evidence="4">SH2 domain-containing protein</fullName>
    </recommendedName>
</protein>
<accession>A0A8R1I204</accession>
<sequence>MDGNLTRTPYNTIYKALKDEKQEGEFVCCVHAQKCAYGRDTKADENQYVNLALPKKEKEKREKEQDVANQLTAKLNKLATEETPQPRGKPEMMSLNSLLQVDMPRKKKSQKKRKGEEKKPTQMVDDNQSYVMLGNSSEDEGTLPTSAISSSLPSHKPLDYEKKPRSPLGPQTETSTNNSEVVPSKSPEPKTGYIGVSSLSAAESRLTRRGEFALYHLFTPNERLDTLSSGLPLMLVYCTTTRKYRHYTIRTTEDHQFFVDCGYPNVRRHFSINQLILYYKTSAALEINPNDTSADSFSWWLE</sequence>
<feature type="compositionally biased region" description="Polar residues" evidence="1">
    <location>
        <begin position="124"/>
        <end position="136"/>
    </location>
</feature>
<feature type="compositionally biased region" description="Polar residues" evidence="1">
    <location>
        <begin position="169"/>
        <end position="181"/>
    </location>
</feature>
<name>A0A8R1I204_CAEJA</name>
<dbReference type="Proteomes" id="UP000005237">
    <property type="component" value="Unassembled WGS sequence"/>
</dbReference>
<dbReference type="PANTHER" id="PTHR31128:SF3">
    <property type="entry name" value="SH2 DOMAIN-CONTAINING PROTEIN"/>
    <property type="match status" value="1"/>
</dbReference>
<dbReference type="AlphaFoldDB" id="A0A8R1I204"/>
<evidence type="ECO:0000313" key="2">
    <source>
        <dbReference type="EnsemblMetazoa" id="CJA13449.1"/>
    </source>
</evidence>
<reference evidence="3" key="1">
    <citation type="submission" date="2010-08" db="EMBL/GenBank/DDBJ databases">
        <authorList>
            <consortium name="Caenorhabditis japonica Sequencing Consortium"/>
            <person name="Wilson R.K."/>
        </authorList>
    </citation>
    <scope>NUCLEOTIDE SEQUENCE [LARGE SCALE GENOMIC DNA]</scope>
    <source>
        <strain evidence="3">DF5081</strain>
    </source>
</reference>
<reference evidence="2" key="2">
    <citation type="submission" date="2022-06" db="UniProtKB">
        <authorList>
            <consortium name="EnsemblMetazoa"/>
        </authorList>
    </citation>
    <scope>IDENTIFICATION</scope>
    <source>
        <strain evidence="2">DF5081</strain>
    </source>
</reference>
<evidence type="ECO:0000256" key="1">
    <source>
        <dbReference type="SAM" id="MobiDB-lite"/>
    </source>
</evidence>